<name>A0A0L6VQK9_9BASI</name>
<sequence>MISSTPACPTPPFFVLSWLASSMLSFEGGEGCIL</sequence>
<proteinExistence type="predicted"/>
<comment type="caution">
    <text evidence="1">The sequence shown here is derived from an EMBL/GenBank/DDBJ whole genome shotgun (WGS) entry which is preliminary data.</text>
</comment>
<evidence type="ECO:0000313" key="2">
    <source>
        <dbReference type="Proteomes" id="UP000037035"/>
    </source>
</evidence>
<dbReference type="VEuPathDB" id="FungiDB:VP01_1205g2"/>
<dbReference type="EMBL" id="LAVV01002288">
    <property type="protein sequence ID" value="KNZ62932.1"/>
    <property type="molecule type" value="Genomic_DNA"/>
</dbReference>
<reference evidence="1 2" key="1">
    <citation type="submission" date="2015-08" db="EMBL/GenBank/DDBJ databases">
        <title>Next Generation Sequencing and Analysis of the Genome of Puccinia sorghi L Schw, the Causal Agent of Maize Common Rust.</title>
        <authorList>
            <person name="Rochi L."/>
            <person name="Burguener G."/>
            <person name="Darino M."/>
            <person name="Turjanski A."/>
            <person name="Kreff E."/>
            <person name="Dieguez M.J."/>
            <person name="Sacco F."/>
        </authorList>
    </citation>
    <scope>NUCLEOTIDE SEQUENCE [LARGE SCALE GENOMIC DNA]</scope>
    <source>
        <strain evidence="1 2">RO10H11247</strain>
    </source>
</reference>
<protein>
    <submittedName>
        <fullName evidence="1">Putative signal peptide protein</fullName>
    </submittedName>
</protein>
<accession>A0A0L6VQK9</accession>
<gene>
    <name evidence="1" type="ORF">VP01_1205g2</name>
</gene>
<keyword evidence="2" id="KW-1185">Reference proteome</keyword>
<organism evidence="1 2">
    <name type="scientific">Puccinia sorghi</name>
    <dbReference type="NCBI Taxonomy" id="27349"/>
    <lineage>
        <taxon>Eukaryota</taxon>
        <taxon>Fungi</taxon>
        <taxon>Dikarya</taxon>
        <taxon>Basidiomycota</taxon>
        <taxon>Pucciniomycotina</taxon>
        <taxon>Pucciniomycetes</taxon>
        <taxon>Pucciniales</taxon>
        <taxon>Pucciniaceae</taxon>
        <taxon>Puccinia</taxon>
    </lineage>
</organism>
<dbReference type="AlphaFoldDB" id="A0A0L6VQK9"/>
<dbReference type="Proteomes" id="UP000037035">
    <property type="component" value="Unassembled WGS sequence"/>
</dbReference>
<evidence type="ECO:0000313" key="1">
    <source>
        <dbReference type="EMBL" id="KNZ62932.1"/>
    </source>
</evidence>